<evidence type="ECO:0000313" key="1">
    <source>
        <dbReference type="EMBL" id="TYQ00809.1"/>
    </source>
</evidence>
<sequence length="108" mass="11952">MRPNRYLDDYLHGLEFLGGVYPDDAGAIAEHGIVAALDDDDAFVFLLRLVGPDAPAFADELWQLISGFLNSRRVEELFGSSEDAGLADLNTVRGPRYLPPPTRPRIPR</sequence>
<organism evidence="1">
    <name type="scientific">Nocardia globerula</name>
    <dbReference type="NCBI Taxonomy" id="1818"/>
    <lineage>
        <taxon>Bacteria</taxon>
        <taxon>Bacillati</taxon>
        <taxon>Actinomycetota</taxon>
        <taxon>Actinomycetes</taxon>
        <taxon>Mycobacteriales</taxon>
        <taxon>Nocardiaceae</taxon>
        <taxon>Nocardia</taxon>
    </lineage>
</organism>
<gene>
    <name evidence="1" type="ORF">FNL38_11123</name>
</gene>
<reference evidence="1" key="1">
    <citation type="submission" date="2019-07" db="EMBL/GenBank/DDBJ databases">
        <title>Genomic Encyclopedia of Type Strains, Phase IV (KMG-IV): sequencing the most valuable type-strain genomes for metagenomic binning, comparative biology and taxonomic classification.</title>
        <authorList>
            <person name="Goeker M."/>
        </authorList>
    </citation>
    <scope>NUCLEOTIDE SEQUENCE</scope>
    <source>
        <strain evidence="1">DSM 44596</strain>
    </source>
</reference>
<dbReference type="EMBL" id="VNIQ01000011">
    <property type="protein sequence ID" value="TYQ00809.1"/>
    <property type="molecule type" value="Genomic_DNA"/>
</dbReference>
<comment type="caution">
    <text evidence="1">The sequence shown here is derived from an EMBL/GenBank/DDBJ whole genome shotgun (WGS) entry which is preliminary data.</text>
</comment>
<proteinExistence type="predicted"/>
<accession>A0A652YHV0</accession>
<dbReference type="AlphaFoldDB" id="A0A652YHV0"/>
<protein>
    <submittedName>
        <fullName evidence="1">Uncharacterized protein</fullName>
    </submittedName>
</protein>
<name>A0A652YHV0_NOCGL</name>